<evidence type="ECO:0000313" key="5">
    <source>
        <dbReference type="Proteomes" id="UP000823775"/>
    </source>
</evidence>
<sequence length="199" mass="22283">MFTLLLVDFAPDKCSIICQDEGVLRAKVNRRMDDEFLQQAHNNLDLALDFWPQGIKDVDTTSLFTTPLMVVQIAIFQCGGPALSSAAHPAMDGWTNFTFIHEWSKVCKFGVPAEKINFMSFDLANIFGPRDITAMFEASAIFAGKRSNGKLNTPEAANPLEILLIEVPIAYEPKDTKMELQDFIVLIRETVQKLLTIAR</sequence>
<comment type="similarity">
    <text evidence="1">Belongs to the plant acyltransferase family.</text>
</comment>
<gene>
    <name evidence="4" type="ORF">HAX54_016789</name>
</gene>
<name>A0ABS8UK99_DATST</name>
<dbReference type="PANTHER" id="PTHR31623">
    <property type="entry name" value="F21J9.9"/>
    <property type="match status" value="1"/>
</dbReference>
<dbReference type="EMBL" id="JACEIK010002092">
    <property type="protein sequence ID" value="MCD9559060.1"/>
    <property type="molecule type" value="Genomic_DNA"/>
</dbReference>
<evidence type="ECO:0000256" key="3">
    <source>
        <dbReference type="ARBA" id="ARBA00023315"/>
    </source>
</evidence>
<protein>
    <submittedName>
        <fullName evidence="4">Uncharacterized protein</fullName>
    </submittedName>
</protein>
<dbReference type="Proteomes" id="UP000823775">
    <property type="component" value="Unassembled WGS sequence"/>
</dbReference>
<proteinExistence type="inferred from homology"/>
<evidence type="ECO:0000256" key="2">
    <source>
        <dbReference type="ARBA" id="ARBA00022679"/>
    </source>
</evidence>
<dbReference type="PANTHER" id="PTHR31623:SF83">
    <property type="entry name" value="ACETYL-COA-BENZYLALCOHOL ACETYLTRANSFERASE-LIKE"/>
    <property type="match status" value="1"/>
</dbReference>
<dbReference type="Pfam" id="PF02458">
    <property type="entry name" value="Transferase"/>
    <property type="match status" value="1"/>
</dbReference>
<organism evidence="4 5">
    <name type="scientific">Datura stramonium</name>
    <name type="common">Jimsonweed</name>
    <name type="synonym">Common thornapple</name>
    <dbReference type="NCBI Taxonomy" id="4076"/>
    <lineage>
        <taxon>Eukaryota</taxon>
        <taxon>Viridiplantae</taxon>
        <taxon>Streptophyta</taxon>
        <taxon>Embryophyta</taxon>
        <taxon>Tracheophyta</taxon>
        <taxon>Spermatophyta</taxon>
        <taxon>Magnoliopsida</taxon>
        <taxon>eudicotyledons</taxon>
        <taxon>Gunneridae</taxon>
        <taxon>Pentapetalae</taxon>
        <taxon>asterids</taxon>
        <taxon>lamiids</taxon>
        <taxon>Solanales</taxon>
        <taxon>Solanaceae</taxon>
        <taxon>Solanoideae</taxon>
        <taxon>Datureae</taxon>
        <taxon>Datura</taxon>
    </lineage>
</organism>
<reference evidence="4 5" key="1">
    <citation type="journal article" date="2021" name="BMC Genomics">
        <title>Datura genome reveals duplications of psychoactive alkaloid biosynthetic genes and high mutation rate following tissue culture.</title>
        <authorList>
            <person name="Rajewski A."/>
            <person name="Carter-House D."/>
            <person name="Stajich J."/>
            <person name="Litt A."/>
        </authorList>
    </citation>
    <scope>NUCLEOTIDE SEQUENCE [LARGE SCALE GENOMIC DNA]</scope>
    <source>
        <strain evidence="4">AR-01</strain>
    </source>
</reference>
<dbReference type="Gene3D" id="3.30.559.10">
    <property type="entry name" value="Chloramphenicol acetyltransferase-like domain"/>
    <property type="match status" value="1"/>
</dbReference>
<dbReference type="InterPro" id="IPR023213">
    <property type="entry name" value="CAT-like_dom_sf"/>
</dbReference>
<accession>A0ABS8UK99</accession>
<keyword evidence="3" id="KW-0012">Acyltransferase</keyword>
<keyword evidence="2" id="KW-0808">Transferase</keyword>
<evidence type="ECO:0000313" key="4">
    <source>
        <dbReference type="EMBL" id="MCD9559060.1"/>
    </source>
</evidence>
<keyword evidence="5" id="KW-1185">Reference proteome</keyword>
<comment type="caution">
    <text evidence="4">The sequence shown here is derived from an EMBL/GenBank/DDBJ whole genome shotgun (WGS) entry which is preliminary data.</text>
</comment>
<evidence type="ECO:0000256" key="1">
    <source>
        <dbReference type="ARBA" id="ARBA00009861"/>
    </source>
</evidence>